<evidence type="ECO:0000256" key="3">
    <source>
        <dbReference type="ARBA" id="ARBA00023315"/>
    </source>
</evidence>
<dbReference type="Pfam" id="PF04376">
    <property type="entry name" value="ATE_N"/>
    <property type="match status" value="1"/>
</dbReference>
<comment type="caution">
    <text evidence="7">The sequence shown here is derived from an EMBL/GenBank/DDBJ whole genome shotgun (WGS) entry which is preliminary data.</text>
</comment>
<dbReference type="PANTHER" id="PTHR21367">
    <property type="entry name" value="ARGININE-TRNA-PROTEIN TRANSFERASE 1"/>
    <property type="match status" value="1"/>
</dbReference>
<protein>
    <recommendedName>
        <fullName evidence="4">Aspartate/glutamate leucyltransferase</fullName>
        <ecNumber evidence="4">2.3.2.29</ecNumber>
    </recommendedName>
</protein>
<reference evidence="7 8" key="1">
    <citation type="submission" date="2019-03" db="EMBL/GenBank/DDBJ databases">
        <title>Genomic Encyclopedia of Type Strains, Phase IV (KMG-IV): sequencing the most valuable type-strain genomes for metagenomic binning, comparative biology and taxonomic classification.</title>
        <authorList>
            <person name="Goeker M."/>
        </authorList>
    </citation>
    <scope>NUCLEOTIDE SEQUENCE [LARGE SCALE GENOMIC DNA]</scope>
    <source>
        <strain evidence="7 8">DSM 101688</strain>
    </source>
</reference>
<dbReference type="InterPro" id="IPR007472">
    <property type="entry name" value="N-end_Aminoacyl_Trfase_C"/>
</dbReference>
<evidence type="ECO:0000256" key="2">
    <source>
        <dbReference type="ARBA" id="ARBA00022679"/>
    </source>
</evidence>
<dbReference type="InterPro" id="IPR007471">
    <property type="entry name" value="N-end_Aminoacyl_Trfase_N"/>
</dbReference>
<dbReference type="NCBIfam" id="NF002342">
    <property type="entry name" value="PRK01305.1-3"/>
    <property type="match status" value="1"/>
</dbReference>
<dbReference type="Pfam" id="PF04377">
    <property type="entry name" value="ATE_C"/>
    <property type="match status" value="1"/>
</dbReference>
<dbReference type="AlphaFoldDB" id="A0A4R3JHH8"/>
<evidence type="ECO:0000256" key="1">
    <source>
        <dbReference type="ARBA" id="ARBA00022490"/>
    </source>
</evidence>
<dbReference type="GO" id="GO:0004057">
    <property type="term" value="F:arginyl-tRNA--protein transferase activity"/>
    <property type="evidence" value="ECO:0007669"/>
    <property type="project" value="InterPro"/>
</dbReference>
<comment type="catalytic activity">
    <reaction evidence="4">
        <text>N-terminal L-aspartyl-[protein] + L-leucyl-tRNA(Leu) = N-terminal L-leucyl-L-aspartyl-[protein] + tRNA(Leu) + H(+)</text>
        <dbReference type="Rhea" id="RHEA:50420"/>
        <dbReference type="Rhea" id="RHEA-COMP:9613"/>
        <dbReference type="Rhea" id="RHEA-COMP:9622"/>
        <dbReference type="Rhea" id="RHEA-COMP:12669"/>
        <dbReference type="Rhea" id="RHEA-COMP:12674"/>
        <dbReference type="ChEBI" id="CHEBI:15378"/>
        <dbReference type="ChEBI" id="CHEBI:64720"/>
        <dbReference type="ChEBI" id="CHEBI:78442"/>
        <dbReference type="ChEBI" id="CHEBI:78494"/>
        <dbReference type="ChEBI" id="CHEBI:133042"/>
        <dbReference type="EC" id="2.3.2.29"/>
    </reaction>
</comment>
<dbReference type="HAMAP" id="MF_00689">
    <property type="entry name" value="Bpt"/>
    <property type="match status" value="1"/>
</dbReference>
<dbReference type="NCBIfam" id="NF002341">
    <property type="entry name" value="PRK01305.1-1"/>
    <property type="match status" value="1"/>
</dbReference>
<dbReference type="NCBIfam" id="NF002346">
    <property type="entry name" value="PRK01305.2-3"/>
    <property type="match status" value="1"/>
</dbReference>
<comment type="subcellular location">
    <subcellularLocation>
        <location evidence="4">Cytoplasm</location>
    </subcellularLocation>
</comment>
<dbReference type="PIRSF" id="PIRSF037208">
    <property type="entry name" value="ATE_pro_prd"/>
    <property type="match status" value="1"/>
</dbReference>
<dbReference type="RefSeq" id="WP_132938191.1">
    <property type="nucleotide sequence ID" value="NZ_CP119676.1"/>
</dbReference>
<dbReference type="GO" id="GO:0008914">
    <property type="term" value="F:leucyl-tRNA--protein transferase activity"/>
    <property type="evidence" value="ECO:0007669"/>
    <property type="project" value="UniProtKB-UniRule"/>
</dbReference>
<dbReference type="GO" id="GO:0071596">
    <property type="term" value="P:ubiquitin-dependent protein catabolic process via the N-end rule pathway"/>
    <property type="evidence" value="ECO:0007669"/>
    <property type="project" value="InterPro"/>
</dbReference>
<comment type="similarity">
    <text evidence="4">Belongs to the R-transferase family. Bpt subfamily.</text>
</comment>
<gene>
    <name evidence="4" type="primary">bpt</name>
    <name evidence="7" type="ORF">EDD55_102282</name>
</gene>
<evidence type="ECO:0000259" key="6">
    <source>
        <dbReference type="Pfam" id="PF04377"/>
    </source>
</evidence>
<evidence type="ECO:0000313" key="8">
    <source>
        <dbReference type="Proteomes" id="UP000295304"/>
    </source>
</evidence>
<feature type="domain" description="N-end rule aminoacyl transferase C-terminal" evidence="6">
    <location>
        <begin position="108"/>
        <end position="231"/>
    </location>
</feature>
<keyword evidence="2 4" id="KW-0808">Transferase</keyword>
<accession>A0A4R3JHH8</accession>
<dbReference type="InterPro" id="IPR030700">
    <property type="entry name" value="N-end_Aminoacyl_Trfase"/>
</dbReference>
<dbReference type="InterPro" id="IPR016181">
    <property type="entry name" value="Acyl_CoA_acyltransferase"/>
</dbReference>
<dbReference type="InterPro" id="IPR017138">
    <property type="entry name" value="Asp_Glu_LeuTrfase"/>
</dbReference>
<comment type="catalytic activity">
    <reaction evidence="4">
        <text>N-terminal L-glutamyl-[protein] + L-leucyl-tRNA(Leu) = N-terminal L-leucyl-L-glutamyl-[protein] + tRNA(Leu) + H(+)</text>
        <dbReference type="Rhea" id="RHEA:50412"/>
        <dbReference type="Rhea" id="RHEA-COMP:9613"/>
        <dbReference type="Rhea" id="RHEA-COMP:9622"/>
        <dbReference type="Rhea" id="RHEA-COMP:12664"/>
        <dbReference type="Rhea" id="RHEA-COMP:12668"/>
        <dbReference type="ChEBI" id="CHEBI:15378"/>
        <dbReference type="ChEBI" id="CHEBI:64721"/>
        <dbReference type="ChEBI" id="CHEBI:78442"/>
        <dbReference type="ChEBI" id="CHEBI:78494"/>
        <dbReference type="ChEBI" id="CHEBI:133041"/>
        <dbReference type="EC" id="2.3.2.29"/>
    </reaction>
</comment>
<keyword evidence="3 4" id="KW-0012">Acyltransferase</keyword>
<evidence type="ECO:0000256" key="4">
    <source>
        <dbReference type="HAMAP-Rule" id="MF_00689"/>
    </source>
</evidence>
<dbReference type="NCBIfam" id="NF002343">
    <property type="entry name" value="PRK01305.1-4"/>
    <property type="match status" value="1"/>
</dbReference>
<dbReference type="GO" id="GO:0005737">
    <property type="term" value="C:cytoplasm"/>
    <property type="evidence" value="ECO:0007669"/>
    <property type="project" value="UniProtKB-SubCell"/>
</dbReference>
<evidence type="ECO:0000313" key="7">
    <source>
        <dbReference type="EMBL" id="TCS64240.1"/>
    </source>
</evidence>
<dbReference type="PANTHER" id="PTHR21367:SF1">
    <property type="entry name" value="ARGINYL-TRNA--PROTEIN TRANSFERASE 1"/>
    <property type="match status" value="1"/>
</dbReference>
<dbReference type="EC" id="2.3.2.29" evidence="4"/>
<proteinExistence type="inferred from homology"/>
<comment type="function">
    <text evidence="4">Functions in the N-end rule pathway of protein degradation where it conjugates Leu from its aminoacyl-tRNA to the N-termini of proteins containing an N-terminal aspartate or glutamate.</text>
</comment>
<name>A0A4R3JHH8_9PROT</name>
<dbReference type="Proteomes" id="UP000295304">
    <property type="component" value="Unassembled WGS sequence"/>
</dbReference>
<dbReference type="SUPFAM" id="SSF55729">
    <property type="entry name" value="Acyl-CoA N-acyltransferases (Nat)"/>
    <property type="match status" value="1"/>
</dbReference>
<dbReference type="OrthoDB" id="9782022at2"/>
<keyword evidence="1 4" id="KW-0963">Cytoplasm</keyword>
<evidence type="ECO:0000259" key="5">
    <source>
        <dbReference type="Pfam" id="PF04376"/>
    </source>
</evidence>
<feature type="domain" description="N-end aminoacyl transferase N-terminal" evidence="5">
    <location>
        <begin position="19"/>
        <end position="88"/>
    </location>
</feature>
<keyword evidence="8" id="KW-1185">Reference proteome</keyword>
<sequence length="241" mass="27981">MDRGAYTPRHHFFTTTPLPCPYLEGRVERRLVTELVGPESSLLHDILTLSGFRRSHSIVYAPVCQNCQACIPVRIPTRRFKPGKTQRRLWKYNSDLVARERPAQATREQFNLFHTYLLHRHGEGDMAMMEEDDFETMVSDSPVDTAIFEFRDPQGTLLAACLTDSVRGGYSAVYSFYDPDIGKRSLGTYMIMWLVEHAKSQNLDYVYLGFWIRDSRKMAYKALFHPLESYCNGKWCDLNIF</sequence>
<dbReference type="EMBL" id="SLZW01000002">
    <property type="protein sequence ID" value="TCS64240.1"/>
    <property type="molecule type" value="Genomic_DNA"/>
</dbReference>
<organism evidence="7 8">
    <name type="scientific">Varunaivibrio sulfuroxidans</name>
    <dbReference type="NCBI Taxonomy" id="1773489"/>
    <lineage>
        <taxon>Bacteria</taxon>
        <taxon>Pseudomonadati</taxon>
        <taxon>Pseudomonadota</taxon>
        <taxon>Alphaproteobacteria</taxon>
        <taxon>Rhodospirillales</taxon>
        <taxon>Magnetovibrionaceae</taxon>
        <taxon>Varunaivibrio</taxon>
    </lineage>
</organism>